<dbReference type="Proteomes" id="UP000189777">
    <property type="component" value="Unassembled WGS sequence"/>
</dbReference>
<dbReference type="InterPro" id="IPR017871">
    <property type="entry name" value="ABC_transporter-like_CS"/>
</dbReference>
<evidence type="ECO:0000256" key="4">
    <source>
        <dbReference type="ARBA" id="ARBA00022840"/>
    </source>
</evidence>
<dbReference type="PROSITE" id="PS50893">
    <property type="entry name" value="ABC_TRANSPORTER_2"/>
    <property type="match status" value="1"/>
</dbReference>
<evidence type="ECO:0000256" key="1">
    <source>
        <dbReference type="ARBA" id="ARBA00004202"/>
    </source>
</evidence>
<dbReference type="EMBL" id="FUZQ01000004">
    <property type="protein sequence ID" value="SKC67923.1"/>
    <property type="molecule type" value="Genomic_DNA"/>
</dbReference>
<dbReference type="AlphaFoldDB" id="A0A1T5KW93"/>
<accession>A0A1T5KW93</accession>
<sequence>MTGGTRGGVGRVPSVVGMTALVAQHLRKTYRSRGRGRPPVVALDDVSLTVGPGEVAGVLGRNGAGKSTTVELLAGARTPDSGQVRVLGLDPRTDRGRVRGVLGVQLQGASLHGALTVRELVRLYRSFYARGLDPDRLVERVGLGSSRDTRFEKLSGGQQQRVSIALALVGAPRAVILDELTTGLDPEARRTMWALVEDLRADGVTVLLVSHLMEEVERLCDHVTILDAGRVVSRGTAAQLVERAGLRPTVTLRTDDPTAADLLARLAAVERVDAAGPRLTVTGASSGPQDPRHGDLLHEVGAALAAAGVVATETQLRRPTLDDAFLTLTGSPLEAA</sequence>
<dbReference type="STRING" id="526729.SAMN04324258_2511"/>
<keyword evidence="2" id="KW-0813">Transport</keyword>
<feature type="domain" description="ABC transporter" evidence="6">
    <location>
        <begin position="21"/>
        <end position="253"/>
    </location>
</feature>
<proteinExistence type="predicted"/>
<dbReference type="InterPro" id="IPR050763">
    <property type="entry name" value="ABC_transporter_ATP-binding"/>
</dbReference>
<reference evidence="7 8" key="1">
    <citation type="submission" date="2017-02" db="EMBL/GenBank/DDBJ databases">
        <authorList>
            <person name="Peterson S.W."/>
        </authorList>
    </citation>
    <scope>NUCLEOTIDE SEQUENCE [LARGE SCALE GENOMIC DNA]</scope>
    <source>
        <strain evidence="7 8">DSM 21481</strain>
    </source>
</reference>
<organism evidence="7 8">
    <name type="scientific">Krasilnikoviella flava</name>
    <dbReference type="NCBI Taxonomy" id="526729"/>
    <lineage>
        <taxon>Bacteria</taxon>
        <taxon>Bacillati</taxon>
        <taxon>Actinomycetota</taxon>
        <taxon>Actinomycetes</taxon>
        <taxon>Micrococcales</taxon>
        <taxon>Promicromonosporaceae</taxon>
        <taxon>Krasilnikoviella</taxon>
    </lineage>
</organism>
<protein>
    <submittedName>
        <fullName evidence="7">ABC-2 type transport system ATP-binding protein</fullName>
    </submittedName>
</protein>
<dbReference type="SMART" id="SM00382">
    <property type="entry name" value="AAA"/>
    <property type="match status" value="1"/>
</dbReference>
<comment type="subcellular location">
    <subcellularLocation>
        <location evidence="1">Cell membrane</location>
        <topology evidence="1">Peripheral membrane protein</topology>
    </subcellularLocation>
</comment>
<dbReference type="InterPro" id="IPR003593">
    <property type="entry name" value="AAA+_ATPase"/>
</dbReference>
<evidence type="ECO:0000313" key="8">
    <source>
        <dbReference type="Proteomes" id="UP000189777"/>
    </source>
</evidence>
<gene>
    <name evidence="7" type="ORF">SAMN04324258_2511</name>
</gene>
<dbReference type="PANTHER" id="PTHR42711:SF16">
    <property type="entry name" value="ABC TRANSPORTER ATP-BINDING PROTEIN"/>
    <property type="match status" value="1"/>
</dbReference>
<dbReference type="GO" id="GO:0046677">
    <property type="term" value="P:response to antibiotic"/>
    <property type="evidence" value="ECO:0007669"/>
    <property type="project" value="UniProtKB-KW"/>
</dbReference>
<evidence type="ECO:0000259" key="6">
    <source>
        <dbReference type="PROSITE" id="PS50893"/>
    </source>
</evidence>
<keyword evidence="8" id="KW-1185">Reference proteome</keyword>
<dbReference type="PANTHER" id="PTHR42711">
    <property type="entry name" value="ABC TRANSPORTER ATP-BINDING PROTEIN"/>
    <property type="match status" value="1"/>
</dbReference>
<keyword evidence="5" id="KW-0046">Antibiotic resistance</keyword>
<dbReference type="GO" id="GO:0005886">
    <property type="term" value="C:plasma membrane"/>
    <property type="evidence" value="ECO:0007669"/>
    <property type="project" value="UniProtKB-SubCell"/>
</dbReference>
<evidence type="ECO:0000256" key="2">
    <source>
        <dbReference type="ARBA" id="ARBA00022448"/>
    </source>
</evidence>
<dbReference type="PROSITE" id="PS00211">
    <property type="entry name" value="ABC_TRANSPORTER_1"/>
    <property type="match status" value="1"/>
</dbReference>
<evidence type="ECO:0000256" key="5">
    <source>
        <dbReference type="ARBA" id="ARBA00023251"/>
    </source>
</evidence>
<dbReference type="GO" id="GO:0016887">
    <property type="term" value="F:ATP hydrolysis activity"/>
    <property type="evidence" value="ECO:0007669"/>
    <property type="project" value="InterPro"/>
</dbReference>
<dbReference type="SUPFAM" id="SSF52540">
    <property type="entry name" value="P-loop containing nucleoside triphosphate hydrolases"/>
    <property type="match status" value="1"/>
</dbReference>
<keyword evidence="3" id="KW-0547">Nucleotide-binding</keyword>
<dbReference type="GO" id="GO:0005524">
    <property type="term" value="F:ATP binding"/>
    <property type="evidence" value="ECO:0007669"/>
    <property type="project" value="UniProtKB-KW"/>
</dbReference>
<evidence type="ECO:0000256" key="3">
    <source>
        <dbReference type="ARBA" id="ARBA00022741"/>
    </source>
</evidence>
<dbReference type="InterPro" id="IPR027417">
    <property type="entry name" value="P-loop_NTPase"/>
</dbReference>
<dbReference type="Gene3D" id="3.40.50.300">
    <property type="entry name" value="P-loop containing nucleotide triphosphate hydrolases"/>
    <property type="match status" value="1"/>
</dbReference>
<evidence type="ECO:0000313" key="7">
    <source>
        <dbReference type="EMBL" id="SKC67923.1"/>
    </source>
</evidence>
<dbReference type="CDD" id="cd03230">
    <property type="entry name" value="ABC_DR_subfamily_A"/>
    <property type="match status" value="1"/>
</dbReference>
<name>A0A1T5KW93_9MICO</name>
<dbReference type="Pfam" id="PF00005">
    <property type="entry name" value="ABC_tran"/>
    <property type="match status" value="1"/>
</dbReference>
<dbReference type="InterPro" id="IPR003439">
    <property type="entry name" value="ABC_transporter-like_ATP-bd"/>
</dbReference>
<keyword evidence="4 7" id="KW-0067">ATP-binding</keyword>